<sequence>MGDWLESSKVLEKFQPLMEKGMKAEAAAFADASLALISVFDLIPGMGMASGDMVKNAKTVQDLAKDGTVTLEALVESETAGCDAKKLKKIADDGKTASCALLWLARALNFIIVLMDTLMKESTKKLSDCVLAGYEVSLKPHHGMIIRGTFSVAVKAAPNREDFIKKLGPSEAEVFGKLEPEWPKLTALVTEIRAFLKAKDASAFKD</sequence>
<dbReference type="InterPro" id="IPR036497">
    <property type="entry name" value="GLTP_sf"/>
</dbReference>
<organism evidence="3">
    <name type="scientific">Haptolina brevifila</name>
    <dbReference type="NCBI Taxonomy" id="156173"/>
    <lineage>
        <taxon>Eukaryota</taxon>
        <taxon>Haptista</taxon>
        <taxon>Haptophyta</taxon>
        <taxon>Prymnesiophyceae</taxon>
        <taxon>Prymnesiales</taxon>
        <taxon>Prymnesiaceae</taxon>
        <taxon>Haptolina</taxon>
    </lineage>
</organism>
<proteinExistence type="predicted"/>
<dbReference type="PANTHER" id="PTHR10219">
    <property type="entry name" value="GLYCOLIPID TRANSFER PROTEIN-RELATED"/>
    <property type="match status" value="1"/>
</dbReference>
<dbReference type="GO" id="GO:0016020">
    <property type="term" value="C:membrane"/>
    <property type="evidence" value="ECO:0007669"/>
    <property type="project" value="TreeGrafter"/>
</dbReference>
<dbReference type="Gene3D" id="1.10.3520.10">
    <property type="entry name" value="Glycolipid transfer protein"/>
    <property type="match status" value="1"/>
</dbReference>
<dbReference type="GO" id="GO:0005829">
    <property type="term" value="C:cytosol"/>
    <property type="evidence" value="ECO:0007669"/>
    <property type="project" value="TreeGrafter"/>
</dbReference>
<evidence type="ECO:0000313" key="3">
    <source>
        <dbReference type="EMBL" id="CAD9422966.1"/>
    </source>
</evidence>
<keyword evidence="1" id="KW-0813">Transport</keyword>
<accession>A0A7S2CG42</accession>
<reference evidence="3" key="1">
    <citation type="submission" date="2021-01" db="EMBL/GenBank/DDBJ databases">
        <authorList>
            <person name="Corre E."/>
            <person name="Pelletier E."/>
            <person name="Niang G."/>
            <person name="Scheremetjew M."/>
            <person name="Finn R."/>
            <person name="Kale V."/>
            <person name="Holt S."/>
            <person name="Cochrane G."/>
            <person name="Meng A."/>
            <person name="Brown T."/>
            <person name="Cohen L."/>
        </authorList>
    </citation>
    <scope>NUCLEOTIDE SEQUENCE</scope>
    <source>
        <strain evidence="3">UTEX LB 985</strain>
    </source>
</reference>
<name>A0A7S2CG42_9EUKA</name>
<protein>
    <recommendedName>
        <fullName evidence="2">Glycolipid transfer protein domain-containing protein</fullName>
    </recommendedName>
</protein>
<gene>
    <name evidence="3" type="ORF">CBRE1094_LOCUS8166</name>
</gene>
<dbReference type="InterPro" id="IPR014830">
    <property type="entry name" value="Glycolipid_transfer_prot_dom"/>
</dbReference>
<dbReference type="PANTHER" id="PTHR10219:SF25">
    <property type="entry name" value="PLECKSTRIN HOMOLOGY DOMAIN-CONTAINING FAMILY A MEMBER 8"/>
    <property type="match status" value="1"/>
</dbReference>
<dbReference type="GO" id="GO:1902388">
    <property type="term" value="F:ceramide 1-phosphate transfer activity"/>
    <property type="evidence" value="ECO:0007669"/>
    <property type="project" value="TreeGrafter"/>
</dbReference>
<dbReference type="SUPFAM" id="SSF110004">
    <property type="entry name" value="Glycolipid transfer protein, GLTP"/>
    <property type="match status" value="1"/>
</dbReference>
<dbReference type="EMBL" id="HBGU01015259">
    <property type="protein sequence ID" value="CAD9422966.1"/>
    <property type="molecule type" value="Transcribed_RNA"/>
</dbReference>
<evidence type="ECO:0000259" key="2">
    <source>
        <dbReference type="Pfam" id="PF08718"/>
    </source>
</evidence>
<dbReference type="Pfam" id="PF08718">
    <property type="entry name" value="GLTP"/>
    <property type="match status" value="1"/>
</dbReference>
<feature type="domain" description="Glycolipid transfer protein" evidence="2">
    <location>
        <begin position="26"/>
        <end position="168"/>
    </location>
</feature>
<dbReference type="GO" id="GO:1902387">
    <property type="term" value="F:ceramide 1-phosphate binding"/>
    <property type="evidence" value="ECO:0007669"/>
    <property type="project" value="TreeGrafter"/>
</dbReference>
<evidence type="ECO:0000256" key="1">
    <source>
        <dbReference type="ARBA" id="ARBA00022448"/>
    </source>
</evidence>
<dbReference type="AlphaFoldDB" id="A0A7S2CG42"/>